<keyword evidence="1" id="KW-0677">Repeat</keyword>
<feature type="compositionally biased region" description="Basic and acidic residues" evidence="3">
    <location>
        <begin position="1104"/>
        <end position="1114"/>
    </location>
</feature>
<feature type="compositionally biased region" description="Low complexity" evidence="3">
    <location>
        <begin position="1273"/>
        <end position="1288"/>
    </location>
</feature>
<evidence type="ECO:0000313" key="6">
    <source>
        <dbReference type="Proteomes" id="UP000735302"/>
    </source>
</evidence>
<feature type="coiled-coil region" evidence="2">
    <location>
        <begin position="781"/>
        <end position="856"/>
    </location>
</feature>
<dbReference type="Pfam" id="PF24915">
    <property type="entry name" value="Spectrin_SESTD1"/>
    <property type="match status" value="1"/>
</dbReference>
<feature type="region of interest" description="Disordered" evidence="3">
    <location>
        <begin position="1273"/>
        <end position="1317"/>
    </location>
</feature>
<sequence>MAYQAAVAPSPNTSFRGEPADHRNIPSSHTGRDSWTGQPSGDFRGGGSISGSFRNVAGSVQGEGMQQQYQQHMQQQPHQHQYGDVSYDPNASFVSQRSVQAGPPGYDQNLARDDSRYGLPDHRGSQRSLQQEPPNYRDSQSSLQREARDPRGSQRNIPADDFRGSQRSLQQGFDPRESIRSFQRGPPDHRSSERSMGSQYSQGRFPDQQAVPAADTSFRPDSRQGSIRRGSEDYVQLSSQQQQQQQELQQMYGSQRSLQQQQQQQQQQLEQHGYYNQPPQQLPQPQQYPHVRDFPEAPGGGSRHGGSVRSYQDITRGSRPGSVSRPHQSKAQGQAGNDPRNRRSTGSSVYGMLVEGRTMNGMDIAGLLQQGFVLLTGGRDKQGGPVVTLPSLRSRPDPEPQALMTCLRYLLQIPSEETKRKGVTAVVDTREGSWANLNIIIGCLREAASGYLKQILVVLHERDRRLGQDRPSNAEPRYVTLEHLRHYIDPEQLTFNLGGQMEYHHDSWLKVQLNYERFLQDAQKTIDHLEKQEGEIHQSYGSGSTSRGPDSPGSPLEALRKHRYFQEAIMTVPTEVIRQGQEVLKSLQENGYSGYHDSQGTVPTLDNLEAQKQVKRVLQYLTNRVDKLQDLLEERDRSLNANLQFEEWKRNVKTVVDWVLGPGEKLLASQNDIGDSYEAAEELRRRHEEMEIKCTDTYGQYAELRHTADELQKNEAWPGVDDMRAERDYMDTVCRSFASRLERRRTLLITSVRFHRFAEDFSTSLDELLELLCTDIDAETVEAVEGAMKSLEEKLEACDKLATQSLDEGQSLLDEMSRPIKNAFGKDITPDFERQVNHVNKKLEELQERKLRCDELADVRKLKLQQLLQLRTCERDTDQAIDWINELCDVMVTSHTDMGRSSEEAQGLHEEHRKFEATALGTYDYGKQLLQAALVLRRSLRYEVEPSHERSRRLEEAWRRFSKGTSERANRLTVSAMFLNDSDNLLGSMEEFISSCAKPLAGEASVSETVNQLALPKRQIGKDFDSTVQMGQALLDRLALPIILYEGDERRLSIDDEGASDTVSNRLRKLDRKMAEVDRFWDELQRAESDPNFQTKMQPAFERTPSERRREKTTLLRKPKSRDSAEAEERRRRADPFGIASKRRPRPGSYAGPISHLGQPSPRDRGDRSFDDTDRLNKSYDTATMSPNSTLSLRHNGYLYPDNRERQDQGQGQPGENVGQGYHGRQASLPDLSQREMQYSPMIAQETLNVQASMPNLSYEAQAQPQEVLPSQLDDYQSQADSQYQGGQPDDSVFQDQMDNTQSQSVAPESQEGHHPEESMIIPEDTMSKLEAAPSHADSSFLSREDPASQAESDPLYSNQPVQPRPQRSLLNIDWVSPMTDSHLPIEDQLKQIRVVGGERILSFSGTLLSRVRVQARHQRPGLTEGLEA</sequence>
<feature type="region of interest" description="Disordered" evidence="3">
    <location>
        <begin position="536"/>
        <end position="557"/>
    </location>
</feature>
<dbReference type="SMART" id="SM00150">
    <property type="entry name" value="SPEC"/>
    <property type="match status" value="4"/>
</dbReference>
<feature type="region of interest" description="Disordered" evidence="3">
    <location>
        <begin position="1088"/>
        <end position="1226"/>
    </location>
</feature>
<dbReference type="GO" id="GO:0032266">
    <property type="term" value="F:phosphatidylinositol-3-phosphate binding"/>
    <property type="evidence" value="ECO:0007669"/>
    <property type="project" value="TreeGrafter"/>
</dbReference>
<evidence type="ECO:0000256" key="1">
    <source>
        <dbReference type="ARBA" id="ARBA00022737"/>
    </source>
</evidence>
<evidence type="ECO:0000259" key="4">
    <source>
        <dbReference type="Pfam" id="PF24915"/>
    </source>
</evidence>
<feature type="compositionally biased region" description="Polar residues" evidence="3">
    <location>
        <begin position="325"/>
        <end position="335"/>
    </location>
</feature>
<feature type="compositionally biased region" description="Polar residues" evidence="3">
    <location>
        <begin position="1294"/>
        <end position="1308"/>
    </location>
</feature>
<dbReference type="GO" id="GO:0070273">
    <property type="term" value="F:phosphatidylinositol-4-phosphate binding"/>
    <property type="evidence" value="ECO:0007669"/>
    <property type="project" value="TreeGrafter"/>
</dbReference>
<feature type="region of interest" description="Disordered" evidence="3">
    <location>
        <begin position="1331"/>
        <end position="1365"/>
    </location>
</feature>
<reference evidence="5 6" key="1">
    <citation type="journal article" date="2021" name="Elife">
        <title>Chloroplast acquisition without the gene transfer in kleptoplastic sea slugs, Plakobranchus ocellatus.</title>
        <authorList>
            <person name="Maeda T."/>
            <person name="Takahashi S."/>
            <person name="Yoshida T."/>
            <person name="Shimamura S."/>
            <person name="Takaki Y."/>
            <person name="Nagai Y."/>
            <person name="Toyoda A."/>
            <person name="Suzuki Y."/>
            <person name="Arimoto A."/>
            <person name="Ishii H."/>
            <person name="Satoh N."/>
            <person name="Nishiyama T."/>
            <person name="Hasebe M."/>
            <person name="Maruyama T."/>
            <person name="Minagawa J."/>
            <person name="Obokata J."/>
            <person name="Shigenobu S."/>
        </authorList>
    </citation>
    <scope>NUCLEOTIDE SEQUENCE [LARGE SCALE GENOMIC DNA]</scope>
</reference>
<keyword evidence="2" id="KW-0175">Coiled coil</keyword>
<evidence type="ECO:0000256" key="2">
    <source>
        <dbReference type="SAM" id="Coils"/>
    </source>
</evidence>
<dbReference type="Gene3D" id="1.20.58.60">
    <property type="match status" value="2"/>
</dbReference>
<feature type="compositionally biased region" description="Polar residues" evidence="3">
    <location>
        <begin position="1179"/>
        <end position="1193"/>
    </location>
</feature>
<dbReference type="GO" id="GO:0080025">
    <property type="term" value="F:phosphatidylinositol-3,5-bisphosphate binding"/>
    <property type="evidence" value="ECO:0007669"/>
    <property type="project" value="TreeGrafter"/>
</dbReference>
<evidence type="ECO:0000313" key="5">
    <source>
        <dbReference type="EMBL" id="GFO38536.1"/>
    </source>
</evidence>
<feature type="compositionally biased region" description="Polar residues" evidence="3">
    <location>
        <begin position="126"/>
        <end position="144"/>
    </location>
</feature>
<dbReference type="SUPFAM" id="SSF46966">
    <property type="entry name" value="Spectrin repeat"/>
    <property type="match status" value="2"/>
</dbReference>
<dbReference type="PANTHER" id="PTHR46607:SF1">
    <property type="entry name" value="SEC14 DOMAIN AND SPECTRIN REPEAT-CONTAINING PROTEIN 1"/>
    <property type="match status" value="1"/>
</dbReference>
<organism evidence="5 6">
    <name type="scientific">Plakobranchus ocellatus</name>
    <dbReference type="NCBI Taxonomy" id="259542"/>
    <lineage>
        <taxon>Eukaryota</taxon>
        <taxon>Metazoa</taxon>
        <taxon>Spiralia</taxon>
        <taxon>Lophotrochozoa</taxon>
        <taxon>Mollusca</taxon>
        <taxon>Gastropoda</taxon>
        <taxon>Heterobranchia</taxon>
        <taxon>Euthyneura</taxon>
        <taxon>Panpulmonata</taxon>
        <taxon>Sacoglossa</taxon>
        <taxon>Placobranchoidea</taxon>
        <taxon>Plakobranchidae</taxon>
        <taxon>Plakobranchus</taxon>
    </lineage>
</organism>
<proteinExistence type="predicted"/>
<dbReference type="GO" id="GO:0005546">
    <property type="term" value="F:phosphatidylinositol-4,5-bisphosphate binding"/>
    <property type="evidence" value="ECO:0007669"/>
    <property type="project" value="TreeGrafter"/>
</dbReference>
<comment type="caution">
    <text evidence="5">The sequence shown here is derived from an EMBL/GenBank/DDBJ whole genome shotgun (WGS) entry which is preliminary data.</text>
</comment>
<feature type="compositionally biased region" description="Basic and acidic residues" evidence="3">
    <location>
        <begin position="1162"/>
        <end position="1178"/>
    </location>
</feature>
<keyword evidence="6" id="KW-1185">Reference proteome</keyword>
<feature type="compositionally biased region" description="Low complexity" evidence="3">
    <location>
        <begin position="65"/>
        <end position="82"/>
    </location>
</feature>
<feature type="region of interest" description="Disordered" evidence="3">
    <location>
        <begin position="1"/>
        <end position="347"/>
    </location>
</feature>
<feature type="domain" description="SESTD1-like spectrin repeats region" evidence="4">
    <location>
        <begin position="749"/>
        <end position="858"/>
    </location>
</feature>
<feature type="compositionally biased region" description="Low complexity" evidence="3">
    <location>
        <begin position="236"/>
        <end position="289"/>
    </location>
</feature>
<dbReference type="PANTHER" id="PTHR46607">
    <property type="entry name" value="SEC14 DOMAIN AND SPECTRIN REPEAT-CONTAINING PROTEIN 1"/>
    <property type="match status" value="1"/>
</dbReference>
<feature type="compositionally biased region" description="Polar residues" evidence="3">
    <location>
        <begin position="25"/>
        <end position="39"/>
    </location>
</feature>
<feature type="compositionally biased region" description="Basic and acidic residues" evidence="3">
    <location>
        <begin position="145"/>
        <end position="164"/>
    </location>
</feature>
<dbReference type="InterPro" id="IPR018159">
    <property type="entry name" value="Spectrin/alpha-actinin"/>
</dbReference>
<dbReference type="GO" id="GO:0043325">
    <property type="term" value="F:phosphatidylinositol-3,4-bisphosphate binding"/>
    <property type="evidence" value="ECO:0007669"/>
    <property type="project" value="TreeGrafter"/>
</dbReference>
<accession>A0AAV4D3G1</accession>
<feature type="compositionally biased region" description="Basic and acidic residues" evidence="3">
    <location>
        <begin position="1121"/>
        <end position="1135"/>
    </location>
</feature>
<dbReference type="CDD" id="cd00176">
    <property type="entry name" value="SPEC"/>
    <property type="match status" value="1"/>
</dbReference>
<feature type="compositionally biased region" description="Polar residues" evidence="3">
    <location>
        <begin position="1350"/>
        <end position="1362"/>
    </location>
</feature>
<dbReference type="Proteomes" id="UP000735302">
    <property type="component" value="Unassembled WGS sequence"/>
</dbReference>
<dbReference type="GO" id="GO:0010314">
    <property type="term" value="F:phosphatidylinositol-5-phosphate binding"/>
    <property type="evidence" value="ECO:0007669"/>
    <property type="project" value="TreeGrafter"/>
</dbReference>
<dbReference type="InterPro" id="IPR056804">
    <property type="entry name" value="Spectrin_SESTD1"/>
</dbReference>
<dbReference type="EMBL" id="BLXT01007322">
    <property type="protein sequence ID" value="GFO38536.1"/>
    <property type="molecule type" value="Genomic_DNA"/>
</dbReference>
<gene>
    <name evidence="5" type="ORF">PoB_006504100</name>
</gene>
<protein>
    <submittedName>
        <fullName evidence="5">Sec14 domain and spectrin repeat-containing protein 1</fullName>
    </submittedName>
</protein>
<feature type="compositionally biased region" description="Basic and acidic residues" evidence="3">
    <location>
        <begin position="110"/>
        <end position="124"/>
    </location>
</feature>
<name>A0AAV4D3G1_9GAST</name>
<feature type="compositionally biased region" description="Polar residues" evidence="3">
    <location>
        <begin position="539"/>
        <end position="548"/>
    </location>
</feature>
<evidence type="ECO:0000256" key="3">
    <source>
        <dbReference type="SAM" id="MobiDB-lite"/>
    </source>
</evidence>